<dbReference type="AlphaFoldDB" id="A0A8S3UWL2"/>
<evidence type="ECO:0000313" key="2">
    <source>
        <dbReference type="Proteomes" id="UP000683360"/>
    </source>
</evidence>
<accession>A0A8S3UWL2</accession>
<dbReference type="PANTHER" id="PTHR46601:SF1">
    <property type="entry name" value="ADF-H DOMAIN-CONTAINING PROTEIN"/>
    <property type="match status" value="1"/>
</dbReference>
<proteinExistence type="predicted"/>
<organism evidence="1 2">
    <name type="scientific">Mytilus edulis</name>
    <name type="common">Blue mussel</name>
    <dbReference type="NCBI Taxonomy" id="6550"/>
    <lineage>
        <taxon>Eukaryota</taxon>
        <taxon>Metazoa</taxon>
        <taxon>Spiralia</taxon>
        <taxon>Lophotrochozoa</taxon>
        <taxon>Mollusca</taxon>
        <taxon>Bivalvia</taxon>
        <taxon>Autobranchia</taxon>
        <taxon>Pteriomorphia</taxon>
        <taxon>Mytilida</taxon>
        <taxon>Mytiloidea</taxon>
        <taxon>Mytilidae</taxon>
        <taxon>Mytilinae</taxon>
        <taxon>Mytilus</taxon>
    </lineage>
</organism>
<name>A0A8S3UWL2_MYTED</name>
<gene>
    <name evidence="1" type="ORF">MEDL_60465</name>
</gene>
<keyword evidence="2" id="KW-1185">Reference proteome</keyword>
<dbReference type="PANTHER" id="PTHR46601">
    <property type="entry name" value="ULP_PROTEASE DOMAIN-CONTAINING PROTEIN"/>
    <property type="match status" value="1"/>
</dbReference>
<sequence length="247" mass="27535">MISDELSHTAAAVLAFLRSLLPKLHELVPNMSCVHYISDSPTSQYRNRYIFNVVAEHVSLFNVPASWQYFEAGHGKGPCDGVGAVAKRMADNAVKRDKHVIQDAKSFFAWASQSESSINYMWVGKDSIAQADIDIKATELKPIKGTMLLHAVFGHNESTIITREKSCFCEECFVDGKLCPNSVCGVGNNMKSSLCLHQWQLNKMSKQNQQMYNTTMVTGLQQYTKKTGILGKSLILTLMKEITTYPS</sequence>
<evidence type="ECO:0000313" key="1">
    <source>
        <dbReference type="EMBL" id="CAG2248624.1"/>
    </source>
</evidence>
<comment type="caution">
    <text evidence="1">The sequence shown here is derived from an EMBL/GenBank/DDBJ whole genome shotgun (WGS) entry which is preliminary data.</text>
</comment>
<dbReference type="EMBL" id="CAJPWZ010002948">
    <property type="protein sequence ID" value="CAG2248624.1"/>
    <property type="molecule type" value="Genomic_DNA"/>
</dbReference>
<dbReference type="OrthoDB" id="6160404at2759"/>
<dbReference type="Proteomes" id="UP000683360">
    <property type="component" value="Unassembled WGS sequence"/>
</dbReference>
<protein>
    <submittedName>
        <fullName evidence="1">Uncharacterized protein</fullName>
    </submittedName>
</protein>
<reference evidence="1" key="1">
    <citation type="submission" date="2021-03" db="EMBL/GenBank/DDBJ databases">
        <authorList>
            <person name="Bekaert M."/>
        </authorList>
    </citation>
    <scope>NUCLEOTIDE SEQUENCE</scope>
</reference>